<evidence type="ECO:0000259" key="1">
    <source>
        <dbReference type="Pfam" id="PF05270"/>
    </source>
</evidence>
<dbReference type="RefSeq" id="WP_211337453.1">
    <property type="nucleotide sequence ID" value="NZ_QGHB01000007.1"/>
</dbReference>
<reference evidence="2 3" key="1">
    <citation type="submission" date="2018-05" db="EMBL/GenBank/DDBJ databases">
        <title>Genomic Encyclopedia of Type Strains, Phase IV (KMG-IV): sequencing the most valuable type-strain genomes for metagenomic binning, comparative biology and taxonomic classification.</title>
        <authorList>
            <person name="Goeker M."/>
        </authorList>
    </citation>
    <scope>NUCLEOTIDE SEQUENCE [LARGE SCALE GENOMIC DNA]</scope>
    <source>
        <strain evidence="2 3">DSM 45480</strain>
    </source>
</reference>
<dbReference type="GO" id="GO:0046556">
    <property type="term" value="F:alpha-L-arabinofuranosidase activity"/>
    <property type="evidence" value="ECO:0007669"/>
    <property type="project" value="InterPro"/>
</dbReference>
<evidence type="ECO:0000313" key="2">
    <source>
        <dbReference type="EMBL" id="PWK84892.1"/>
    </source>
</evidence>
<organism evidence="2 3">
    <name type="scientific">Lentzea atacamensis</name>
    <dbReference type="NCBI Taxonomy" id="531938"/>
    <lineage>
        <taxon>Bacteria</taxon>
        <taxon>Bacillati</taxon>
        <taxon>Actinomycetota</taxon>
        <taxon>Actinomycetes</taxon>
        <taxon>Pseudonocardiales</taxon>
        <taxon>Pseudonocardiaceae</taxon>
        <taxon>Lentzea</taxon>
    </lineage>
</organism>
<comment type="caution">
    <text evidence="2">The sequence shown here is derived from an EMBL/GenBank/DDBJ whole genome shotgun (WGS) entry which is preliminary data.</text>
</comment>
<dbReference type="SUPFAM" id="SSF110221">
    <property type="entry name" value="AbfB domain"/>
    <property type="match status" value="1"/>
</dbReference>
<dbReference type="Pfam" id="PF05270">
    <property type="entry name" value="AbfB"/>
    <property type="match status" value="1"/>
</dbReference>
<dbReference type="GO" id="GO:0046373">
    <property type="term" value="P:L-arabinose metabolic process"/>
    <property type="evidence" value="ECO:0007669"/>
    <property type="project" value="InterPro"/>
</dbReference>
<dbReference type="EMBL" id="QGHB01000007">
    <property type="protein sequence ID" value="PWK84892.1"/>
    <property type="molecule type" value="Genomic_DNA"/>
</dbReference>
<dbReference type="Proteomes" id="UP000246005">
    <property type="component" value="Unassembled WGS sequence"/>
</dbReference>
<dbReference type="InterPro" id="IPR007934">
    <property type="entry name" value="AbfB_ABD"/>
</dbReference>
<sequence>MADNGARATEVQHESQFVARVDAFAPDFAQTWTTLRLASSSWSSFQSYNHPDRYIRHYAYEVRLAPITTTVSRSDATFRVTS</sequence>
<dbReference type="Gene3D" id="2.80.10.50">
    <property type="match status" value="1"/>
</dbReference>
<dbReference type="AlphaFoldDB" id="A0A316HU17"/>
<dbReference type="InterPro" id="IPR036195">
    <property type="entry name" value="AbfB_ABD_sf"/>
</dbReference>
<protein>
    <submittedName>
        <fullName evidence="2">Alpha-L-arabinofuranosidase B-like protein</fullName>
    </submittedName>
</protein>
<evidence type="ECO:0000313" key="3">
    <source>
        <dbReference type="Proteomes" id="UP000246005"/>
    </source>
</evidence>
<proteinExistence type="predicted"/>
<gene>
    <name evidence="2" type="ORF">C8D88_10799</name>
</gene>
<name>A0A316HU17_9PSEU</name>
<feature type="domain" description="Alpha-L-arabinofuranosidase B arabinose-binding" evidence="1">
    <location>
        <begin position="37"/>
        <end position="80"/>
    </location>
</feature>
<accession>A0A316HU17</accession>